<accession>A0A0E9S0Y5</accession>
<dbReference type="EMBL" id="GBXM01073626">
    <property type="protein sequence ID" value="JAH34951.1"/>
    <property type="molecule type" value="Transcribed_RNA"/>
</dbReference>
<feature type="transmembrane region" description="Helical" evidence="1">
    <location>
        <begin position="12"/>
        <end position="30"/>
    </location>
</feature>
<evidence type="ECO:0000256" key="1">
    <source>
        <dbReference type="SAM" id="Phobius"/>
    </source>
</evidence>
<dbReference type="AlphaFoldDB" id="A0A0E9S0Y5"/>
<keyword evidence="1" id="KW-0812">Transmembrane</keyword>
<reference evidence="2" key="1">
    <citation type="submission" date="2014-11" db="EMBL/GenBank/DDBJ databases">
        <authorList>
            <person name="Amaro Gonzalez C."/>
        </authorList>
    </citation>
    <scope>NUCLEOTIDE SEQUENCE</scope>
</reference>
<sequence length="38" mass="4281">MLAFKRLPTSGYWVAHLVKALFLVHGWTLLPATLQDDA</sequence>
<proteinExistence type="predicted"/>
<keyword evidence="1" id="KW-0472">Membrane</keyword>
<organism evidence="2">
    <name type="scientific">Anguilla anguilla</name>
    <name type="common">European freshwater eel</name>
    <name type="synonym">Muraena anguilla</name>
    <dbReference type="NCBI Taxonomy" id="7936"/>
    <lineage>
        <taxon>Eukaryota</taxon>
        <taxon>Metazoa</taxon>
        <taxon>Chordata</taxon>
        <taxon>Craniata</taxon>
        <taxon>Vertebrata</taxon>
        <taxon>Euteleostomi</taxon>
        <taxon>Actinopterygii</taxon>
        <taxon>Neopterygii</taxon>
        <taxon>Teleostei</taxon>
        <taxon>Anguilliformes</taxon>
        <taxon>Anguillidae</taxon>
        <taxon>Anguilla</taxon>
    </lineage>
</organism>
<reference evidence="2" key="2">
    <citation type="journal article" date="2015" name="Fish Shellfish Immunol.">
        <title>Early steps in the European eel (Anguilla anguilla)-Vibrio vulnificus interaction in the gills: Role of the RtxA13 toxin.</title>
        <authorList>
            <person name="Callol A."/>
            <person name="Pajuelo D."/>
            <person name="Ebbesson L."/>
            <person name="Teles M."/>
            <person name="MacKenzie S."/>
            <person name="Amaro C."/>
        </authorList>
    </citation>
    <scope>NUCLEOTIDE SEQUENCE</scope>
</reference>
<protein>
    <submittedName>
        <fullName evidence="2">Uncharacterized protein</fullName>
    </submittedName>
</protein>
<name>A0A0E9S0Y5_ANGAN</name>
<evidence type="ECO:0000313" key="2">
    <source>
        <dbReference type="EMBL" id="JAH34951.1"/>
    </source>
</evidence>
<keyword evidence="1" id="KW-1133">Transmembrane helix</keyword>